<organism evidence="1 2">
    <name type="scientific">Acinetobacter genomosp. 15BJ</name>
    <dbReference type="NCBI Taxonomy" id="106651"/>
    <lineage>
        <taxon>Bacteria</taxon>
        <taxon>Pseudomonadati</taxon>
        <taxon>Pseudomonadota</taxon>
        <taxon>Gammaproteobacteria</taxon>
        <taxon>Moraxellales</taxon>
        <taxon>Moraxellaceae</taxon>
        <taxon>Acinetobacter</taxon>
    </lineage>
</organism>
<evidence type="ECO:0000313" key="1">
    <source>
        <dbReference type="EMBL" id="MDO3656833.1"/>
    </source>
</evidence>
<proteinExistence type="predicted"/>
<reference evidence="1 2" key="1">
    <citation type="submission" date="2023-07" db="EMBL/GenBank/DDBJ databases">
        <title>A novel proteolytic Acinetobacter species.</title>
        <authorList>
            <person name="Nemec A."/>
            <person name="Radolfova-Krizova L."/>
        </authorList>
    </citation>
    <scope>NUCLEOTIDE SEQUENCE [LARGE SCALE GENOMIC DNA]</scope>
    <source>
        <strain evidence="1 2">NIPH 1865</strain>
    </source>
</reference>
<protein>
    <submittedName>
        <fullName evidence="1">DUF2004 domain-containing protein</fullName>
    </submittedName>
</protein>
<dbReference type="EMBL" id="JAUMJH010000012">
    <property type="protein sequence ID" value="MDO3656833.1"/>
    <property type="molecule type" value="Genomic_DNA"/>
</dbReference>
<dbReference type="RefSeq" id="WP_242727005.1">
    <property type="nucleotide sequence ID" value="NZ_JAUMJH010000012.1"/>
</dbReference>
<accession>A0ABT8UUV4</accession>
<dbReference type="Proteomes" id="UP001168902">
    <property type="component" value="Unassembled WGS sequence"/>
</dbReference>
<evidence type="ECO:0000313" key="2">
    <source>
        <dbReference type="Proteomes" id="UP001168902"/>
    </source>
</evidence>
<keyword evidence="2" id="KW-1185">Reference proteome</keyword>
<name>A0ABT8UUV4_9GAMM</name>
<gene>
    <name evidence="1" type="ORF">Q3V53_06355</name>
</gene>
<comment type="caution">
    <text evidence="1">The sequence shown here is derived from an EMBL/GenBank/DDBJ whole genome shotgun (WGS) entry which is preliminary data.</text>
</comment>
<sequence>MIMTSGDAMSEQAMVERREQLARIAMREALENQQAEDSVELFIQHHLEEVEPAYWQKHFGTSTPTSLQVLEFLVLDHQWEEDGLEPHDMLDFTLPDEITNYVICVSFDAKGQVIDIAMES</sequence>